<accession>A0A7W3RBT3</accession>
<sequence length="24" mass="2431">MASGSRGSGSCVSVVSFAFRGHPF</sequence>
<dbReference type="EMBL" id="JACJII010000001">
    <property type="protein sequence ID" value="MBA9007231.1"/>
    <property type="molecule type" value="Genomic_DNA"/>
</dbReference>
<keyword evidence="2" id="KW-1185">Reference proteome</keyword>
<evidence type="ECO:0000313" key="1">
    <source>
        <dbReference type="EMBL" id="MBA9007231.1"/>
    </source>
</evidence>
<protein>
    <submittedName>
        <fullName evidence="1">Uncharacterized protein</fullName>
    </submittedName>
</protein>
<gene>
    <name evidence="1" type="ORF">HNR21_006113</name>
</gene>
<evidence type="ECO:0000313" key="2">
    <source>
        <dbReference type="Proteomes" id="UP000539313"/>
    </source>
</evidence>
<dbReference type="AlphaFoldDB" id="A0A7W3RBT3"/>
<name>A0A7W3RBT3_9ACTN</name>
<reference evidence="1 2" key="1">
    <citation type="submission" date="2020-08" db="EMBL/GenBank/DDBJ databases">
        <title>Sequencing the genomes of 1000 actinobacteria strains.</title>
        <authorList>
            <person name="Klenk H.-P."/>
        </authorList>
    </citation>
    <scope>NUCLEOTIDE SEQUENCE [LARGE SCALE GENOMIC DNA]</scope>
    <source>
        <strain evidence="1 2">DSM 45823</strain>
    </source>
</reference>
<proteinExistence type="predicted"/>
<dbReference type="Proteomes" id="UP000539313">
    <property type="component" value="Unassembled WGS sequence"/>
</dbReference>
<comment type="caution">
    <text evidence="1">The sequence shown here is derived from an EMBL/GenBank/DDBJ whole genome shotgun (WGS) entry which is preliminary data.</text>
</comment>
<organism evidence="1 2">
    <name type="scientific">Thermomonospora cellulosilytica</name>
    <dbReference type="NCBI Taxonomy" id="1411118"/>
    <lineage>
        <taxon>Bacteria</taxon>
        <taxon>Bacillati</taxon>
        <taxon>Actinomycetota</taxon>
        <taxon>Actinomycetes</taxon>
        <taxon>Streptosporangiales</taxon>
        <taxon>Thermomonosporaceae</taxon>
        <taxon>Thermomonospora</taxon>
    </lineage>
</organism>